<sequence length="174" mass="19488">MNAPAPDPLLGVLSADGPSSRYPHRIATFGRLVGRWAVTSTRREREGADWEDVVFTWTVGYILDGRGVQDVAVVDDDAVPGGVRTVSTTVRVYDPLLGAWRVSYLEPERGEYAQLIASAHRDGIRQDGTRSDDKLIRWNFSGITGERYLWDSWVSDDEGASWWLQAHNEGRRLA</sequence>
<evidence type="ECO:0000313" key="1">
    <source>
        <dbReference type="EMBL" id="SJN19971.1"/>
    </source>
</evidence>
<organism evidence="1 2">
    <name type="scientific">Mycetocola reblochoni REB411</name>
    <dbReference type="NCBI Taxonomy" id="1255698"/>
    <lineage>
        <taxon>Bacteria</taxon>
        <taxon>Bacillati</taxon>
        <taxon>Actinomycetota</taxon>
        <taxon>Actinomycetes</taxon>
        <taxon>Micrococcales</taxon>
        <taxon>Microbacteriaceae</taxon>
        <taxon>Mycetocola</taxon>
    </lineage>
</organism>
<keyword evidence="2" id="KW-1185">Reference proteome</keyword>
<dbReference type="RefSeq" id="WP_087136045.1">
    <property type="nucleotide sequence ID" value="NZ_FUKR01000013.1"/>
</dbReference>
<dbReference type="Proteomes" id="UP000196778">
    <property type="component" value="Unassembled WGS sequence"/>
</dbReference>
<dbReference type="EMBL" id="FUKR01000013">
    <property type="protein sequence ID" value="SJN19971.1"/>
    <property type="molecule type" value="Genomic_DNA"/>
</dbReference>
<gene>
    <name evidence="1" type="ORF">FM119_02110</name>
</gene>
<dbReference type="OrthoDB" id="9814791at2"/>
<protein>
    <recommendedName>
        <fullName evidence="3">DUF1579 domain-containing protein</fullName>
    </recommendedName>
</protein>
<proteinExistence type="predicted"/>
<name>A0A1R4IJM4_9MICO</name>
<reference evidence="2" key="1">
    <citation type="submission" date="2017-02" db="EMBL/GenBank/DDBJ databases">
        <authorList>
            <person name="Dridi B."/>
        </authorList>
    </citation>
    <scope>NUCLEOTIDE SEQUENCE [LARGE SCALE GENOMIC DNA]</scope>
    <source>
        <strain evidence="2">EB411</strain>
    </source>
</reference>
<accession>A0A1R4IJM4</accession>
<dbReference type="AlphaFoldDB" id="A0A1R4IJM4"/>
<evidence type="ECO:0000313" key="2">
    <source>
        <dbReference type="Proteomes" id="UP000196778"/>
    </source>
</evidence>
<evidence type="ECO:0008006" key="3">
    <source>
        <dbReference type="Google" id="ProtNLM"/>
    </source>
</evidence>